<dbReference type="AlphaFoldDB" id="A0A5P9CHR0"/>
<feature type="region of interest" description="Disordered" evidence="1">
    <location>
        <begin position="1"/>
        <end position="29"/>
    </location>
</feature>
<dbReference type="Proteomes" id="UP000326936">
    <property type="component" value="Chromosome"/>
</dbReference>
<proteinExistence type="predicted"/>
<dbReference type="RefSeq" id="WP_152430006.1">
    <property type="nucleotide sequence ID" value="NZ_CBCSDK010000023.1"/>
</dbReference>
<dbReference type="EMBL" id="CP045350">
    <property type="protein sequence ID" value="QFT25774.1"/>
    <property type="molecule type" value="Genomic_DNA"/>
</dbReference>
<evidence type="ECO:0000313" key="3">
    <source>
        <dbReference type="Proteomes" id="UP000326936"/>
    </source>
</evidence>
<protein>
    <submittedName>
        <fullName evidence="2">Uncharacterized protein</fullName>
    </submittedName>
</protein>
<dbReference type="KEGG" id="vaq:FIV01_04975"/>
<sequence length="212" mass="24419">MNPALSLNCSSNASKSESNISSPNQPNGRDLWEILKGKQQVSTMCERLWHDCDKETKYQLVEQHIRCYPERKFSISEKNGDETIKKEWFQHVKDKVLVEPVESGVSSFFSMVYSYGKPIIGVINPLGTTFESKDYENKKKTVIYEKIDALVDDEIRRTGRSIPTTSQIDELFNRFMYCGAYRFKEEAPIQQCVSKADKLKLEKLLTDLGINK</sequence>
<gene>
    <name evidence="2" type="ORF">FIV01_04975</name>
</gene>
<name>A0A5P9CHR0_9VIBR</name>
<keyword evidence="3" id="KW-1185">Reference proteome</keyword>
<organism evidence="2 3">
    <name type="scientific">Vibrio aquimaris</name>
    <dbReference type="NCBI Taxonomy" id="2587862"/>
    <lineage>
        <taxon>Bacteria</taxon>
        <taxon>Pseudomonadati</taxon>
        <taxon>Pseudomonadota</taxon>
        <taxon>Gammaproteobacteria</taxon>
        <taxon>Vibrionales</taxon>
        <taxon>Vibrionaceae</taxon>
        <taxon>Vibrio</taxon>
    </lineage>
</organism>
<evidence type="ECO:0000256" key="1">
    <source>
        <dbReference type="SAM" id="MobiDB-lite"/>
    </source>
</evidence>
<reference evidence="2 3" key="1">
    <citation type="submission" date="2019-10" db="EMBL/GenBank/DDBJ databases">
        <title>Complete genome sequence of Vibrio sp. strain THAF100, isolated from non-filtered water from the water column of tank 6 of a marine aquarium containing stony-coral fragments. Water maintained at 26 degree C.</title>
        <authorList>
            <person name="Ruckert C."/>
            <person name="Franco A."/>
            <person name="Kalinowski J."/>
            <person name="Glaeser S."/>
        </authorList>
    </citation>
    <scope>NUCLEOTIDE SEQUENCE [LARGE SCALE GENOMIC DNA]</scope>
    <source>
        <strain evidence="2 3">THAF100</strain>
    </source>
</reference>
<feature type="compositionally biased region" description="Low complexity" evidence="1">
    <location>
        <begin position="1"/>
        <end position="24"/>
    </location>
</feature>
<accession>A0A5P9CHR0</accession>
<evidence type="ECO:0000313" key="2">
    <source>
        <dbReference type="EMBL" id="QFT25774.1"/>
    </source>
</evidence>